<name>A0A6P6Y2L6_DERPT</name>
<evidence type="ECO:0000313" key="6">
    <source>
        <dbReference type="Proteomes" id="UP000515146"/>
    </source>
</evidence>
<dbReference type="InterPro" id="IPR013083">
    <property type="entry name" value="Znf_RING/FYVE/PHD"/>
</dbReference>
<keyword evidence="4" id="KW-0175">Coiled coil</keyword>
<dbReference type="KEGG" id="dpte:113793481"/>
<dbReference type="AlphaFoldDB" id="A0A6P6Y2L6"/>
<dbReference type="SUPFAM" id="SSF57850">
    <property type="entry name" value="RING/U-box"/>
    <property type="match status" value="1"/>
</dbReference>
<evidence type="ECO:0000313" key="8">
    <source>
        <dbReference type="RefSeq" id="XP_027199336.1"/>
    </source>
</evidence>
<gene>
    <name evidence="7 8" type="primary">LOC113793481</name>
</gene>
<evidence type="ECO:0000256" key="2">
    <source>
        <dbReference type="ARBA" id="ARBA00022833"/>
    </source>
</evidence>
<evidence type="ECO:0000256" key="1">
    <source>
        <dbReference type="ARBA" id="ARBA00022771"/>
    </source>
</evidence>
<protein>
    <submittedName>
        <fullName evidence="7 8">E3 ubiquitin-protein ligase RFWD3-like</fullName>
    </submittedName>
</protein>
<dbReference type="OrthoDB" id="5600418at2759"/>
<feature type="domain" description="RING-type" evidence="5">
    <location>
        <begin position="123"/>
        <end position="169"/>
    </location>
</feature>
<dbReference type="SMART" id="SM00184">
    <property type="entry name" value="RING"/>
    <property type="match status" value="1"/>
</dbReference>
<reference evidence="7 8" key="1">
    <citation type="submission" date="2025-04" db="UniProtKB">
        <authorList>
            <consortium name="RefSeq"/>
        </authorList>
    </citation>
    <scope>IDENTIFICATION</scope>
    <source>
        <strain evidence="7 8">Airmid</strain>
    </source>
</reference>
<dbReference type="PROSITE" id="PS50089">
    <property type="entry name" value="ZF_RING_2"/>
    <property type="match status" value="1"/>
</dbReference>
<dbReference type="Pfam" id="PF13639">
    <property type="entry name" value="zf-RING_2"/>
    <property type="match status" value="1"/>
</dbReference>
<proteinExistence type="predicted"/>
<keyword evidence="6" id="KW-1185">Reference proteome</keyword>
<sequence>MMAPTSRIDDETDEIIFLGKRPRTQPPSTSPDVEFVGVVSRFSNNYQNNFSSRSPATFDVQDVALNLSTQTPSTSLLSSQSFQTGPTPILDLSSIILGKSLPSPETTSSALSIDSCEDHCSRCSICFEPFGDSDSSHHLVTLKCGHIFGNSCIEKWLKPIDQRKCPTCKKPATTKQLIKIYAEKLPANQSLLTKYQNAIKQLEIYKNEAEKLKKKMNKKSSGKQK</sequence>
<dbReference type="InterPro" id="IPR037381">
    <property type="entry name" value="RFWD3"/>
</dbReference>
<organism evidence="6 8">
    <name type="scientific">Dermatophagoides pteronyssinus</name>
    <name type="common">European house dust mite</name>
    <dbReference type="NCBI Taxonomy" id="6956"/>
    <lineage>
        <taxon>Eukaryota</taxon>
        <taxon>Metazoa</taxon>
        <taxon>Ecdysozoa</taxon>
        <taxon>Arthropoda</taxon>
        <taxon>Chelicerata</taxon>
        <taxon>Arachnida</taxon>
        <taxon>Acari</taxon>
        <taxon>Acariformes</taxon>
        <taxon>Sarcoptiformes</taxon>
        <taxon>Astigmata</taxon>
        <taxon>Psoroptidia</taxon>
        <taxon>Analgoidea</taxon>
        <taxon>Pyroglyphidae</taxon>
        <taxon>Dermatophagoidinae</taxon>
        <taxon>Dermatophagoides</taxon>
    </lineage>
</organism>
<dbReference type="RefSeq" id="XP_027199330.1">
    <property type="nucleotide sequence ID" value="XM_027343529.1"/>
</dbReference>
<dbReference type="PANTHER" id="PTHR16047:SF7">
    <property type="entry name" value="E3 UBIQUITIN-PROTEIN LIGASE RFWD3"/>
    <property type="match status" value="1"/>
</dbReference>
<dbReference type="GO" id="GO:0004842">
    <property type="term" value="F:ubiquitin-protein transferase activity"/>
    <property type="evidence" value="ECO:0007669"/>
    <property type="project" value="InterPro"/>
</dbReference>
<evidence type="ECO:0000259" key="5">
    <source>
        <dbReference type="PROSITE" id="PS50089"/>
    </source>
</evidence>
<keyword evidence="1 3" id="KW-0479">Metal-binding</keyword>
<dbReference type="GO" id="GO:0016567">
    <property type="term" value="P:protein ubiquitination"/>
    <property type="evidence" value="ECO:0007669"/>
    <property type="project" value="InterPro"/>
</dbReference>
<accession>A0A6P6Y2L6</accession>
<dbReference type="InterPro" id="IPR001841">
    <property type="entry name" value="Znf_RING"/>
</dbReference>
<dbReference type="Gene3D" id="3.30.40.10">
    <property type="entry name" value="Zinc/RING finger domain, C3HC4 (zinc finger)"/>
    <property type="match status" value="1"/>
</dbReference>
<dbReference type="GO" id="GO:0005634">
    <property type="term" value="C:nucleus"/>
    <property type="evidence" value="ECO:0007669"/>
    <property type="project" value="InterPro"/>
</dbReference>
<evidence type="ECO:0000256" key="4">
    <source>
        <dbReference type="SAM" id="Coils"/>
    </source>
</evidence>
<dbReference type="PANTHER" id="PTHR16047">
    <property type="entry name" value="RFWD3 PROTEIN"/>
    <property type="match status" value="1"/>
</dbReference>
<keyword evidence="1 3" id="KW-0863">Zinc-finger</keyword>
<dbReference type="Proteomes" id="UP000515146">
    <property type="component" value="Unplaced"/>
</dbReference>
<dbReference type="RefSeq" id="XP_027199336.1">
    <property type="nucleotide sequence ID" value="XM_027343535.1"/>
</dbReference>
<feature type="coiled-coil region" evidence="4">
    <location>
        <begin position="188"/>
        <end position="222"/>
    </location>
</feature>
<dbReference type="GO" id="GO:0008270">
    <property type="term" value="F:zinc ion binding"/>
    <property type="evidence" value="ECO:0007669"/>
    <property type="project" value="UniProtKB-KW"/>
</dbReference>
<keyword evidence="2" id="KW-0862">Zinc</keyword>
<evidence type="ECO:0000313" key="7">
    <source>
        <dbReference type="RefSeq" id="XP_027199330.1"/>
    </source>
</evidence>
<dbReference type="GO" id="GO:0036297">
    <property type="term" value="P:interstrand cross-link repair"/>
    <property type="evidence" value="ECO:0007669"/>
    <property type="project" value="InterPro"/>
</dbReference>
<evidence type="ECO:0000256" key="3">
    <source>
        <dbReference type="PROSITE-ProRule" id="PRU00175"/>
    </source>
</evidence>